<evidence type="ECO:0000313" key="1">
    <source>
        <dbReference type="EMBL" id="KKL72206.1"/>
    </source>
</evidence>
<sequence>SGGPAQFSLHPDFTLGSSFTIDYSALRWDIEAGHNDYIKDASNTINFQPRIKTNISVYYDGQTNDLFSILNFVPDNQFSESDLFNYIYIYTTDGITEVLTKLPYDSSFFTQDSQTDFLYTINFGVIDTYIGSDQIVMDKYVYIETEYDSTQLKYSLSNTPFNYDYIGTSSPYNQYHITLSSLDINGGVNVYSYEPGFLTYVDKIEENIIFFKDGVIPVGAVIDISYKYKLQPGLLERKHFMMIVYPWTNIFEPILDDVTVGIDSSDGYREKYRKVSGGSIISPFEYSLSVDDRYSLYLSYRLNNREYFEEKFVIDDQNYNKEILFSHI</sequence>
<feature type="non-terminal residue" evidence="1">
    <location>
        <position position="1"/>
    </location>
</feature>
<reference evidence="1" key="1">
    <citation type="journal article" date="2015" name="Nature">
        <title>Complex archaea that bridge the gap between prokaryotes and eukaryotes.</title>
        <authorList>
            <person name="Spang A."/>
            <person name="Saw J.H."/>
            <person name="Jorgensen S.L."/>
            <person name="Zaremba-Niedzwiedzka K."/>
            <person name="Martijn J."/>
            <person name="Lind A.E."/>
            <person name="van Eijk R."/>
            <person name="Schleper C."/>
            <person name="Guy L."/>
            <person name="Ettema T.J."/>
        </authorList>
    </citation>
    <scope>NUCLEOTIDE SEQUENCE</scope>
</reference>
<accession>A0A0F9F170</accession>
<comment type="caution">
    <text evidence="1">The sequence shown here is derived from an EMBL/GenBank/DDBJ whole genome shotgun (WGS) entry which is preliminary data.</text>
</comment>
<dbReference type="AlphaFoldDB" id="A0A0F9F170"/>
<dbReference type="EMBL" id="LAZR01025344">
    <property type="protein sequence ID" value="KKL72206.1"/>
    <property type="molecule type" value="Genomic_DNA"/>
</dbReference>
<name>A0A0F9F170_9ZZZZ</name>
<organism evidence="1">
    <name type="scientific">marine sediment metagenome</name>
    <dbReference type="NCBI Taxonomy" id="412755"/>
    <lineage>
        <taxon>unclassified sequences</taxon>
        <taxon>metagenomes</taxon>
        <taxon>ecological metagenomes</taxon>
    </lineage>
</organism>
<gene>
    <name evidence="1" type="ORF">LCGC14_2087240</name>
</gene>
<protein>
    <submittedName>
        <fullName evidence="1">Uncharacterized protein</fullName>
    </submittedName>
</protein>
<proteinExistence type="predicted"/>